<dbReference type="OrthoDB" id="10539541at2759"/>
<feature type="transmembrane region" description="Helical" evidence="1">
    <location>
        <begin position="412"/>
        <end position="431"/>
    </location>
</feature>
<feature type="transmembrane region" description="Helical" evidence="1">
    <location>
        <begin position="108"/>
        <end position="127"/>
    </location>
</feature>
<feature type="transmembrane region" description="Helical" evidence="1">
    <location>
        <begin position="329"/>
        <end position="346"/>
    </location>
</feature>
<keyword evidence="2" id="KW-1185">Reference proteome</keyword>
<feature type="transmembrane region" description="Helical" evidence="1">
    <location>
        <begin position="170"/>
        <end position="191"/>
    </location>
</feature>
<proteinExistence type="predicted"/>
<keyword evidence="1" id="KW-0472">Membrane</keyword>
<sequence length="446" mass="53534">MINIFEYETHLWKRLMQNDLYKKFYNHIFIIHHYDDYICNNYPYIFNGQQQIFNIKSNTNIPRSFSNFITTILTIIMLLETSLYSFFPDFFDQFLFTRTLPNMIQTKRYAMSVGAIWSTSILLQYYYGFSTIAEQFGFLHIFHLDNNHIGRLNNLEIRQLKFIRNYMHTIIRFITIFIVIFVIIVVGLKSIEQYESTLLSLFITIFWYFGIVMLAFYVCSVMYHIPIVIIIVQHYLEIKQKSLKTRIKHYHQQLFADKSRIHHKFFWKWHFGKAIKDILSIYEQQLKEIHIHNKQLTKILSILFTSLIWFFTYGLNIICLIPLSKEFLFLYVTITLAHLTVLIMLINRCSRIEQQNHKILRLKQKFQIHSSFEGGMLSVKNSIKLNGIISAFVDRSFGFELINGVCIRQITFIKVFTNISFFFFLIAPHVIRFREQQRTMNLELSM</sequence>
<evidence type="ECO:0000313" key="2">
    <source>
        <dbReference type="Proteomes" id="UP000515146"/>
    </source>
</evidence>
<feature type="transmembrane region" description="Helical" evidence="1">
    <location>
        <begin position="68"/>
        <end position="87"/>
    </location>
</feature>
<feature type="transmembrane region" description="Helical" evidence="1">
    <location>
        <begin position="198"/>
        <end position="215"/>
    </location>
</feature>
<keyword evidence="1" id="KW-1133">Transmembrane helix</keyword>
<protein>
    <submittedName>
        <fullName evidence="3">Uncharacterized protein LOC113789310</fullName>
    </submittedName>
</protein>
<dbReference type="RefSeq" id="XP_027194630.1">
    <property type="nucleotide sequence ID" value="XM_027338829.1"/>
</dbReference>
<evidence type="ECO:0000313" key="3">
    <source>
        <dbReference type="RefSeq" id="XP_027194630.1"/>
    </source>
</evidence>
<keyword evidence="1" id="KW-0812">Transmembrane</keyword>
<dbReference type="AlphaFoldDB" id="A0A6P6XMB3"/>
<gene>
    <name evidence="3" type="primary">LOC113789310</name>
</gene>
<dbReference type="KEGG" id="dpte:113789310"/>
<dbReference type="Proteomes" id="UP000515146">
    <property type="component" value="Unplaced"/>
</dbReference>
<name>A0A6P6XMB3_DERPT</name>
<dbReference type="InParanoid" id="A0A6P6XMB3"/>
<accession>A0A6P6XMB3</accession>
<reference evidence="3" key="1">
    <citation type="submission" date="2025-08" db="UniProtKB">
        <authorList>
            <consortium name="RefSeq"/>
        </authorList>
    </citation>
    <scope>IDENTIFICATION</scope>
    <source>
        <strain evidence="3">Airmid</strain>
    </source>
</reference>
<evidence type="ECO:0000256" key="1">
    <source>
        <dbReference type="SAM" id="Phobius"/>
    </source>
</evidence>
<feature type="transmembrane region" description="Helical" evidence="1">
    <location>
        <begin position="299"/>
        <end position="323"/>
    </location>
</feature>
<organism evidence="2 3">
    <name type="scientific">Dermatophagoides pteronyssinus</name>
    <name type="common">European house dust mite</name>
    <dbReference type="NCBI Taxonomy" id="6956"/>
    <lineage>
        <taxon>Eukaryota</taxon>
        <taxon>Metazoa</taxon>
        <taxon>Ecdysozoa</taxon>
        <taxon>Arthropoda</taxon>
        <taxon>Chelicerata</taxon>
        <taxon>Arachnida</taxon>
        <taxon>Acari</taxon>
        <taxon>Acariformes</taxon>
        <taxon>Sarcoptiformes</taxon>
        <taxon>Astigmata</taxon>
        <taxon>Psoroptidia</taxon>
        <taxon>Analgoidea</taxon>
        <taxon>Pyroglyphidae</taxon>
        <taxon>Dermatophagoidinae</taxon>
        <taxon>Dermatophagoides</taxon>
    </lineage>
</organism>